<organism evidence="2 3">
    <name type="scientific">Luteimonas notoginsengisoli</name>
    <dbReference type="NCBI Taxonomy" id="1578200"/>
    <lineage>
        <taxon>Bacteria</taxon>
        <taxon>Pseudomonadati</taxon>
        <taxon>Pseudomonadota</taxon>
        <taxon>Gammaproteobacteria</taxon>
        <taxon>Lysobacterales</taxon>
        <taxon>Lysobacteraceae</taxon>
        <taxon>Luteimonas</taxon>
    </lineage>
</organism>
<feature type="region of interest" description="Disordered" evidence="1">
    <location>
        <begin position="90"/>
        <end position="129"/>
    </location>
</feature>
<evidence type="ECO:0000313" key="2">
    <source>
        <dbReference type="EMBL" id="MFC3659006.1"/>
    </source>
</evidence>
<reference evidence="3" key="1">
    <citation type="journal article" date="2019" name="Int. J. Syst. Evol. Microbiol.">
        <title>The Global Catalogue of Microorganisms (GCM) 10K type strain sequencing project: providing services to taxonomists for standard genome sequencing and annotation.</title>
        <authorList>
            <consortium name="The Broad Institute Genomics Platform"/>
            <consortium name="The Broad Institute Genome Sequencing Center for Infectious Disease"/>
            <person name="Wu L."/>
            <person name="Ma J."/>
        </authorList>
    </citation>
    <scope>NUCLEOTIDE SEQUENCE [LARGE SCALE GENOMIC DNA]</scope>
    <source>
        <strain evidence="3">KCTC 42211</strain>
    </source>
</reference>
<evidence type="ECO:0000313" key="3">
    <source>
        <dbReference type="Proteomes" id="UP001595724"/>
    </source>
</evidence>
<proteinExistence type="predicted"/>
<sequence>MSEINFVEQVARQKLGVGNDWLMYAWEVVGELEHADLIVTGGVPVGLFQRGPRKGRPKWDRKLSQRVVVTRAEERAALLAFEASTGKCSGCQGSGEQWAGWSAESGNRTRPCRRCQASGVAPALEGPQP</sequence>
<name>A0ABV7UQH3_9GAMM</name>
<protein>
    <submittedName>
        <fullName evidence="2">Uncharacterized protein</fullName>
    </submittedName>
</protein>
<comment type="caution">
    <text evidence="2">The sequence shown here is derived from an EMBL/GenBank/DDBJ whole genome shotgun (WGS) entry which is preliminary data.</text>
</comment>
<gene>
    <name evidence="2" type="ORF">ACFOM9_02800</name>
</gene>
<dbReference type="EMBL" id="JBHRYF010000001">
    <property type="protein sequence ID" value="MFC3659006.1"/>
    <property type="molecule type" value="Genomic_DNA"/>
</dbReference>
<keyword evidence="3" id="KW-1185">Reference proteome</keyword>
<accession>A0ABV7UQH3</accession>
<dbReference type="RefSeq" id="WP_386705963.1">
    <property type="nucleotide sequence ID" value="NZ_JBHRYF010000001.1"/>
</dbReference>
<evidence type="ECO:0000256" key="1">
    <source>
        <dbReference type="SAM" id="MobiDB-lite"/>
    </source>
</evidence>
<dbReference type="Proteomes" id="UP001595724">
    <property type="component" value="Unassembled WGS sequence"/>
</dbReference>